<dbReference type="NCBIfam" id="TIGR02602">
    <property type="entry name" value="8TM_EpsH"/>
    <property type="match status" value="1"/>
</dbReference>
<feature type="transmembrane region" description="Helical" evidence="8">
    <location>
        <begin position="243"/>
        <end position="265"/>
    </location>
</feature>
<evidence type="ECO:0000256" key="6">
    <source>
        <dbReference type="ARBA" id="ARBA00022989"/>
    </source>
</evidence>
<name>A0A066RNT5_9GAMM</name>
<gene>
    <name evidence="9" type="ORF">EA58_15300</name>
</gene>
<feature type="transmembrane region" description="Helical" evidence="8">
    <location>
        <begin position="203"/>
        <end position="231"/>
    </location>
</feature>
<keyword evidence="5" id="KW-0378">Hydrolase</keyword>
<dbReference type="NCBIfam" id="TIGR03109">
    <property type="entry name" value="exosort_XrtA"/>
    <property type="match status" value="1"/>
</dbReference>
<dbReference type="AlphaFoldDB" id="A0A066RNT5"/>
<dbReference type="Pfam" id="PF09721">
    <property type="entry name" value="Exosortase_EpsH"/>
    <property type="match status" value="1"/>
</dbReference>
<comment type="caution">
    <text evidence="9">The sequence shown here is derived from an EMBL/GenBank/DDBJ whole genome shotgun (WGS) entry which is preliminary data.</text>
</comment>
<dbReference type="STRING" id="1654360.EA58_15300"/>
<keyword evidence="3" id="KW-0645">Protease</keyword>
<feature type="transmembrane region" description="Helical" evidence="8">
    <location>
        <begin position="36"/>
        <end position="52"/>
    </location>
</feature>
<evidence type="ECO:0000256" key="5">
    <source>
        <dbReference type="ARBA" id="ARBA00022801"/>
    </source>
</evidence>
<dbReference type="NCBIfam" id="TIGR04178">
    <property type="entry name" value="exo_archaeo"/>
    <property type="match status" value="1"/>
</dbReference>
<evidence type="ECO:0000313" key="9">
    <source>
        <dbReference type="EMBL" id="KDM90751.1"/>
    </source>
</evidence>
<dbReference type="RefSeq" id="WP_051642122.1">
    <property type="nucleotide sequence ID" value="NZ_JAGSGC010000007.1"/>
</dbReference>
<feature type="transmembrane region" description="Helical" evidence="8">
    <location>
        <begin position="178"/>
        <end position="197"/>
    </location>
</feature>
<keyword evidence="2" id="KW-1003">Cell membrane</keyword>
<evidence type="ECO:0000256" key="8">
    <source>
        <dbReference type="SAM" id="Phobius"/>
    </source>
</evidence>
<dbReference type="GO" id="GO:0006508">
    <property type="term" value="P:proteolysis"/>
    <property type="evidence" value="ECO:0007669"/>
    <property type="project" value="UniProtKB-KW"/>
</dbReference>
<evidence type="ECO:0000256" key="2">
    <source>
        <dbReference type="ARBA" id="ARBA00022475"/>
    </source>
</evidence>
<feature type="transmembrane region" description="Helical" evidence="8">
    <location>
        <begin position="94"/>
        <end position="117"/>
    </location>
</feature>
<keyword evidence="4 8" id="KW-0812">Transmembrane</keyword>
<keyword evidence="10" id="KW-1185">Reference proteome</keyword>
<dbReference type="InterPro" id="IPR013426">
    <property type="entry name" value="EpsH-like"/>
</dbReference>
<keyword evidence="6 8" id="KW-1133">Transmembrane helix</keyword>
<feature type="transmembrane region" description="Helical" evidence="8">
    <location>
        <begin position="6"/>
        <end position="24"/>
    </location>
</feature>
<organism evidence="9 10">
    <name type="scientific">Photobacterium galatheae</name>
    <dbReference type="NCBI Taxonomy" id="1654360"/>
    <lineage>
        <taxon>Bacteria</taxon>
        <taxon>Pseudomonadati</taxon>
        <taxon>Pseudomonadota</taxon>
        <taxon>Gammaproteobacteria</taxon>
        <taxon>Vibrionales</taxon>
        <taxon>Vibrionaceae</taxon>
        <taxon>Photobacterium</taxon>
    </lineage>
</organism>
<evidence type="ECO:0000313" key="10">
    <source>
        <dbReference type="Proteomes" id="UP000027192"/>
    </source>
</evidence>
<dbReference type="InterPro" id="IPR026392">
    <property type="entry name" value="Exo/Archaeosortase_dom"/>
</dbReference>
<comment type="subcellular location">
    <subcellularLocation>
        <location evidence="1">Cell membrane</location>
        <topology evidence="1">Multi-pass membrane protein</topology>
    </subcellularLocation>
</comment>
<dbReference type="GO" id="GO:0008233">
    <property type="term" value="F:peptidase activity"/>
    <property type="evidence" value="ECO:0007669"/>
    <property type="project" value="UniProtKB-KW"/>
</dbReference>
<evidence type="ECO:0000256" key="3">
    <source>
        <dbReference type="ARBA" id="ARBA00022670"/>
    </source>
</evidence>
<protein>
    <submittedName>
        <fullName evidence="9">Uncharacterized protein</fullName>
    </submittedName>
</protein>
<evidence type="ECO:0000256" key="4">
    <source>
        <dbReference type="ARBA" id="ARBA00022692"/>
    </source>
</evidence>
<keyword evidence="7 8" id="KW-0472">Membrane</keyword>
<evidence type="ECO:0000256" key="7">
    <source>
        <dbReference type="ARBA" id="ARBA00023136"/>
    </source>
</evidence>
<feature type="transmembrane region" description="Helical" evidence="8">
    <location>
        <begin position="285"/>
        <end position="305"/>
    </location>
</feature>
<dbReference type="EMBL" id="JMIB01000028">
    <property type="protein sequence ID" value="KDM90751.1"/>
    <property type="molecule type" value="Genomic_DNA"/>
</dbReference>
<dbReference type="OrthoDB" id="9797363at2"/>
<dbReference type="Proteomes" id="UP000027192">
    <property type="component" value="Unassembled WGS sequence"/>
</dbReference>
<evidence type="ECO:0000256" key="1">
    <source>
        <dbReference type="ARBA" id="ARBA00004651"/>
    </source>
</evidence>
<dbReference type="GO" id="GO:0005886">
    <property type="term" value="C:plasma membrane"/>
    <property type="evidence" value="ECO:0007669"/>
    <property type="project" value="UniProtKB-SubCell"/>
</dbReference>
<sequence>MVDRIWFRLTFPLIAWLWLYWPSLSHMVTVWMNSKTYEHCFLILPISLWLVWREKATILKTPLTVSWIAAGLLIIPSLIWLIGRAAGFGLFEHLAAILSLQLLLWAVLGTAIARQLWFPLLYLLFAVPFGDSLIPRLQMITADLSVWLLNLSDIPVYREGLYLTIPNGRFFVAEACSGIRFLMSSVALGTLFAYLQFTKTYKRIFFVAFSFVFPIIANGIRAYGIVLIGYWSDMKYAAGADHLIYGWVFFSLIILVIFFTASLFSDAERPPSSPSASETPTPPRQQWGVFGSIALLLSITAFWNLQLSQHLSPTTQTNTTFQASQTETLSAWGITFPYAQTHQRQTTADGKAEIFTARYNIWQQDGELISSLNQLFNKETWSLKTIQPVNLASGVRARTMTVANASGGTMHVLYWYCVNDFCSSHPLAIKLVKASYRLAGQQGFSDVFAIASSELNDTEILRIAEQNNGILAAKNQ</sequence>
<feature type="transmembrane region" description="Helical" evidence="8">
    <location>
        <begin position="64"/>
        <end position="82"/>
    </location>
</feature>
<dbReference type="InterPro" id="IPR017540">
    <property type="entry name" value="Exosortase-1"/>
</dbReference>
<accession>A0A066RNT5</accession>
<dbReference type="InterPro" id="IPR019127">
    <property type="entry name" value="Exosortase"/>
</dbReference>
<proteinExistence type="predicted"/>
<reference evidence="9 10" key="1">
    <citation type="submission" date="2014-04" db="EMBL/GenBank/DDBJ databases">
        <title>Draft genome sequence of Photobacterium halotolerans S2753: a solonamide, ngercheumicin and holomycin producer.</title>
        <authorList>
            <person name="Machado H.R."/>
            <person name="Gram L."/>
        </authorList>
    </citation>
    <scope>NUCLEOTIDE SEQUENCE [LARGE SCALE GENOMIC DNA]</scope>
    <source>
        <strain evidence="9 10">S2753</strain>
    </source>
</reference>